<protein>
    <submittedName>
        <fullName evidence="1">Uncharacterized protein</fullName>
    </submittedName>
</protein>
<dbReference type="AlphaFoldDB" id="A0A5N7ARB5"/>
<dbReference type="Proteomes" id="UP000326198">
    <property type="component" value="Unassembled WGS sequence"/>
</dbReference>
<dbReference type="OrthoDB" id="4493865at2759"/>
<keyword evidence="2" id="KW-1185">Reference proteome</keyword>
<sequence>MSEAIQVPQTPEIAIRELSEVPETPAAAEHLPPPASTAHGSSFEDFQAAQVADQPRWEWIWHPRGKSSEPYTPAVVGKWWSHSEAELAQLQPARRSNIGHIYRIMETELGEQLLGDARCTYCKERDVECWAYSSQGQRQVSRPGSACARCRIEPYMDGCSLSRRTPNKSKYIPLPTRHYRPLQPKDGGPPLPLELADQVAFRFEILAGITNHRPVRAE</sequence>
<gene>
    <name evidence="1" type="ORF">BDV26DRAFT_275289</name>
</gene>
<name>A0A5N7ARB5_9EURO</name>
<reference evidence="1 2" key="1">
    <citation type="submission" date="2019-04" db="EMBL/GenBank/DDBJ databases">
        <title>Friends and foes A comparative genomics studyof 23 Aspergillus species from section Flavi.</title>
        <authorList>
            <consortium name="DOE Joint Genome Institute"/>
            <person name="Kjaerbolling I."/>
            <person name="Vesth T."/>
            <person name="Frisvad J.C."/>
            <person name="Nybo J.L."/>
            <person name="Theobald S."/>
            <person name="Kildgaard S."/>
            <person name="Isbrandt T."/>
            <person name="Kuo A."/>
            <person name="Sato A."/>
            <person name="Lyhne E.K."/>
            <person name="Kogle M.E."/>
            <person name="Wiebenga A."/>
            <person name="Kun R.S."/>
            <person name="Lubbers R.J."/>
            <person name="Makela M.R."/>
            <person name="Barry K."/>
            <person name="Chovatia M."/>
            <person name="Clum A."/>
            <person name="Daum C."/>
            <person name="Haridas S."/>
            <person name="He G."/>
            <person name="LaButti K."/>
            <person name="Lipzen A."/>
            <person name="Mondo S."/>
            <person name="Riley R."/>
            <person name="Salamov A."/>
            <person name="Simmons B.A."/>
            <person name="Magnuson J.K."/>
            <person name="Henrissat B."/>
            <person name="Mortensen U.H."/>
            <person name="Larsen T.O."/>
            <person name="Devries R.P."/>
            <person name="Grigoriev I.V."/>
            <person name="Machida M."/>
            <person name="Baker S.E."/>
            <person name="Andersen M.R."/>
        </authorList>
    </citation>
    <scope>NUCLEOTIDE SEQUENCE [LARGE SCALE GENOMIC DNA]</scope>
    <source>
        <strain evidence="1 2">IBT 29228</strain>
    </source>
</reference>
<evidence type="ECO:0000313" key="2">
    <source>
        <dbReference type="Proteomes" id="UP000326198"/>
    </source>
</evidence>
<evidence type="ECO:0000313" key="1">
    <source>
        <dbReference type="EMBL" id="KAE8371856.1"/>
    </source>
</evidence>
<dbReference type="EMBL" id="ML736392">
    <property type="protein sequence ID" value="KAE8371856.1"/>
    <property type="molecule type" value="Genomic_DNA"/>
</dbReference>
<organism evidence="1 2">
    <name type="scientific">Aspergillus bertholletiae</name>
    <dbReference type="NCBI Taxonomy" id="1226010"/>
    <lineage>
        <taxon>Eukaryota</taxon>
        <taxon>Fungi</taxon>
        <taxon>Dikarya</taxon>
        <taxon>Ascomycota</taxon>
        <taxon>Pezizomycotina</taxon>
        <taxon>Eurotiomycetes</taxon>
        <taxon>Eurotiomycetidae</taxon>
        <taxon>Eurotiales</taxon>
        <taxon>Aspergillaceae</taxon>
        <taxon>Aspergillus</taxon>
        <taxon>Aspergillus subgen. Circumdati</taxon>
    </lineage>
</organism>
<proteinExistence type="predicted"/>
<accession>A0A5N7ARB5</accession>